<dbReference type="OrthoDB" id="278054at2"/>
<keyword evidence="3" id="KW-1185">Reference proteome</keyword>
<name>A0A062UM16_9PROT</name>
<dbReference type="Proteomes" id="UP000027190">
    <property type="component" value="Unassembled WGS sequence"/>
</dbReference>
<dbReference type="AlphaFoldDB" id="A0A062UM16"/>
<dbReference type="eggNOG" id="ENOG50330QK">
    <property type="taxonomic scope" value="Bacteria"/>
</dbReference>
<dbReference type="EMBL" id="AWFG01000001">
    <property type="protein sequence ID" value="KCZ60954.1"/>
    <property type="molecule type" value="Genomic_DNA"/>
</dbReference>
<feature type="transmembrane region" description="Helical" evidence="1">
    <location>
        <begin position="174"/>
        <end position="192"/>
    </location>
</feature>
<protein>
    <submittedName>
        <fullName evidence="2">Uncharacterized protein</fullName>
    </submittedName>
</protein>
<sequence length="238" mass="25750">MSETGSARFAGRFLDPSLFARTYRDPLAWLSLATDLVPIAAILVFSWGPTPLVALYWLENLIIGAYTILRLGGAAVVSFINLATALFMIPFFTFHYGMFCYGHGLFIRSFAGGEGNGGGAAPMDLVNWALGSGEGMVWFVGLIIITNAVFFLVDYIGRGEFRRTDPPAEMFAPYGRIVTLHVAIILGAFIAIATNQPLLGVLILIVIRVVFGIVLSLLRRMKIDGGLGKLAGKFAQPV</sequence>
<keyword evidence="1" id="KW-1133">Transmembrane helix</keyword>
<accession>A0A062UM16</accession>
<feature type="transmembrane region" description="Helical" evidence="1">
    <location>
        <begin position="198"/>
        <end position="218"/>
    </location>
</feature>
<gene>
    <name evidence="2" type="ORF">HY30_01055</name>
</gene>
<comment type="caution">
    <text evidence="2">The sequence shown here is derived from an EMBL/GenBank/DDBJ whole genome shotgun (WGS) entry which is preliminary data.</text>
</comment>
<proteinExistence type="predicted"/>
<evidence type="ECO:0000313" key="2">
    <source>
        <dbReference type="EMBL" id="KCZ60954.1"/>
    </source>
</evidence>
<reference evidence="2 3" key="1">
    <citation type="journal article" date="2014" name="Antonie Van Leeuwenhoek">
        <title>Hyphomonas beringensis sp. nov. and Hyphomonas chukchiensis sp. nov., isolated from surface seawater of the Bering Sea and Chukchi Sea.</title>
        <authorList>
            <person name="Li C."/>
            <person name="Lai Q."/>
            <person name="Li G."/>
            <person name="Dong C."/>
            <person name="Wang J."/>
            <person name="Liao Y."/>
            <person name="Shao Z."/>
        </authorList>
    </citation>
    <scope>NUCLEOTIDE SEQUENCE [LARGE SCALE GENOMIC DNA]</scope>
    <source>
        <strain evidence="2 3">BH-BN04-4</strain>
    </source>
</reference>
<organism evidence="2 3">
    <name type="scientific">Hyphomonas chukchiensis</name>
    <dbReference type="NCBI Taxonomy" id="1280947"/>
    <lineage>
        <taxon>Bacteria</taxon>
        <taxon>Pseudomonadati</taxon>
        <taxon>Pseudomonadota</taxon>
        <taxon>Alphaproteobacteria</taxon>
        <taxon>Hyphomonadales</taxon>
        <taxon>Hyphomonadaceae</taxon>
        <taxon>Hyphomonas</taxon>
    </lineage>
</organism>
<dbReference type="PATRIC" id="fig|1280947.3.peg.204"/>
<keyword evidence="1" id="KW-0812">Transmembrane</keyword>
<dbReference type="InterPro" id="IPR045466">
    <property type="entry name" value="DUF6498"/>
</dbReference>
<dbReference type="RefSeq" id="WP_034736023.1">
    <property type="nucleotide sequence ID" value="NZ_AWFG01000001.1"/>
</dbReference>
<feature type="transmembrane region" description="Helical" evidence="1">
    <location>
        <begin position="135"/>
        <end position="153"/>
    </location>
</feature>
<feature type="transmembrane region" description="Helical" evidence="1">
    <location>
        <begin position="27"/>
        <end position="48"/>
    </location>
</feature>
<dbReference type="STRING" id="1280947.HY30_01055"/>
<keyword evidence="1" id="KW-0472">Membrane</keyword>
<feature type="transmembrane region" description="Helical" evidence="1">
    <location>
        <begin position="79"/>
        <end position="99"/>
    </location>
</feature>
<evidence type="ECO:0000313" key="3">
    <source>
        <dbReference type="Proteomes" id="UP000027190"/>
    </source>
</evidence>
<evidence type="ECO:0000256" key="1">
    <source>
        <dbReference type="SAM" id="Phobius"/>
    </source>
</evidence>
<dbReference type="Pfam" id="PF20108">
    <property type="entry name" value="DUF6498"/>
    <property type="match status" value="1"/>
</dbReference>